<dbReference type="EMBL" id="JBDIML010000003">
    <property type="protein sequence ID" value="MEN2767520.1"/>
    <property type="molecule type" value="Genomic_DNA"/>
</dbReference>
<feature type="signal peptide" evidence="1">
    <location>
        <begin position="1"/>
        <end position="23"/>
    </location>
</feature>
<evidence type="ECO:0000256" key="1">
    <source>
        <dbReference type="SAM" id="SignalP"/>
    </source>
</evidence>
<dbReference type="PROSITE" id="PS51257">
    <property type="entry name" value="PROKAR_LIPOPROTEIN"/>
    <property type="match status" value="1"/>
</dbReference>
<feature type="chain" id="PRO_5045374119" evidence="1">
    <location>
        <begin position="24"/>
        <end position="160"/>
    </location>
</feature>
<keyword evidence="1" id="KW-0732">Signal</keyword>
<evidence type="ECO:0000313" key="2">
    <source>
        <dbReference type="EMBL" id="MEN2767520.1"/>
    </source>
</evidence>
<dbReference type="RefSeq" id="WP_345824994.1">
    <property type="nucleotide sequence ID" value="NZ_JBDIML010000003.1"/>
</dbReference>
<dbReference type="Proteomes" id="UP001444625">
    <property type="component" value="Unassembled WGS sequence"/>
</dbReference>
<protein>
    <submittedName>
        <fullName evidence="2">PCYCGC motif-containing (Lipo)protein</fullName>
    </submittedName>
</protein>
<gene>
    <name evidence="2" type="ORF">ABC228_10000</name>
</gene>
<keyword evidence="3" id="KW-1185">Reference proteome</keyword>
<dbReference type="InterPro" id="IPR025673">
    <property type="entry name" value="PCYCGC"/>
</dbReference>
<proteinExistence type="predicted"/>
<dbReference type="Pfam" id="PF13798">
    <property type="entry name" value="PCYCGC"/>
    <property type="match status" value="1"/>
</dbReference>
<evidence type="ECO:0000313" key="3">
    <source>
        <dbReference type="Proteomes" id="UP001444625"/>
    </source>
</evidence>
<accession>A0ABU9XGW9</accession>
<name>A0ABU9XGW9_9BACI</name>
<sequence>MKKKFVMLIIVALTILGACSHNETEEGGHTAHERLPNGDIQEATSSTNELPTFLDEHNQDMKNIYLVAAKHQELLEHIPCYCGCSLSANHKDNYDCFIHENRKDGSIVWDNHGTKCQVCVDIAAESAILYNQGKSIKDIREYIDEKYKEGFAEPTPTPGV</sequence>
<organism evidence="2 3">
    <name type="scientific">Ornithinibacillus xuwenensis</name>
    <dbReference type="NCBI Taxonomy" id="3144668"/>
    <lineage>
        <taxon>Bacteria</taxon>
        <taxon>Bacillati</taxon>
        <taxon>Bacillota</taxon>
        <taxon>Bacilli</taxon>
        <taxon>Bacillales</taxon>
        <taxon>Bacillaceae</taxon>
        <taxon>Ornithinibacillus</taxon>
    </lineage>
</organism>
<reference evidence="2 3" key="1">
    <citation type="submission" date="2024-05" db="EMBL/GenBank/DDBJ databases">
        <authorList>
            <person name="Haq I."/>
            <person name="Ullah Z."/>
            <person name="Ahmad R."/>
            <person name="Li M."/>
            <person name="Tong Y."/>
        </authorList>
    </citation>
    <scope>NUCLEOTIDE SEQUENCE [LARGE SCALE GENOMIC DNA]</scope>
    <source>
        <strain evidence="2 3">16A2E</strain>
    </source>
</reference>
<comment type="caution">
    <text evidence="2">The sequence shown here is derived from an EMBL/GenBank/DDBJ whole genome shotgun (WGS) entry which is preliminary data.</text>
</comment>